<proteinExistence type="predicted"/>
<protein>
    <submittedName>
        <fullName evidence="1">Uncharacterized protein</fullName>
    </submittedName>
</protein>
<dbReference type="STRING" id="415015.SAMN05660462_00313"/>
<dbReference type="EMBL" id="FNQE01000002">
    <property type="protein sequence ID" value="SDY55475.1"/>
    <property type="molecule type" value="Genomic_DNA"/>
</dbReference>
<accession>A0A1H3KV00</accession>
<evidence type="ECO:0000313" key="1">
    <source>
        <dbReference type="EMBL" id="SDY55475.1"/>
    </source>
</evidence>
<dbReference type="Proteomes" id="UP000198625">
    <property type="component" value="Unassembled WGS sequence"/>
</dbReference>
<dbReference type="RefSeq" id="WP_091726251.1">
    <property type="nucleotide sequence ID" value="NZ_FNQE01000002.1"/>
</dbReference>
<sequence>MKVKCFISIIMSLLLVMIPISNIAYGEGKTITFELYDGKTNDMISETVSFAVYAADSGEVVDFQSKDNNEYKYLLTNGRYELKASADGYYTTNENFELNEHTWERVPLPLYKKSDVVMVTDTAISAEINTSGSSGVNVSVIKDNLPEEIKSNVDEFRVVLIPSHTWNVENDGLPAGFNSNPQEPLENTRHENLDPGDYFLFVCFYNVIQQEPEQGGDYSYLVGYATKNIIVTEIVEGPGGPGEPGEPGEPGWPDCGEEIFNFYYEGEEEPFYTTKECMPNIKIDFKNKSSITIRMEVETEDEELTDFGGWGVLEYVVDRSQYVVHSNVNGPELTVYKNFGKATLHYMYDNHNRHAFITFYEDDFVGINVEPEIGAGDWGTGVIDASGRTNATPTSFVYFLNEEVSIKPSNIGKRFVILGIEGEGITAEFKEQDGHLDEHWRVTLPDIIEPVVRLTLTLKFEDNSTSEVPLEIRRVLLDAFSMEYDEEHKREILESGEEITTPRGTPYEYNGEDYITFVGVFAFEEGYLIDHTLLVMYYENNRILGAKQFEVLIEGEPFRDEIPVYRKGHPDYASVSRANRITAFLISKEGVDEGSNTFGGATFGVGAGWGHLMPNHKDWGSGKDGMDYE</sequence>
<organism evidence="1 2">
    <name type="scientific">Proteiniborus ethanoligenes</name>
    <dbReference type="NCBI Taxonomy" id="415015"/>
    <lineage>
        <taxon>Bacteria</taxon>
        <taxon>Bacillati</taxon>
        <taxon>Bacillota</taxon>
        <taxon>Clostridia</taxon>
        <taxon>Eubacteriales</taxon>
        <taxon>Proteiniborus</taxon>
    </lineage>
</organism>
<keyword evidence="2" id="KW-1185">Reference proteome</keyword>
<dbReference type="AlphaFoldDB" id="A0A1H3KV00"/>
<reference evidence="1 2" key="1">
    <citation type="submission" date="2016-10" db="EMBL/GenBank/DDBJ databases">
        <authorList>
            <person name="de Groot N.N."/>
        </authorList>
    </citation>
    <scope>NUCLEOTIDE SEQUENCE [LARGE SCALE GENOMIC DNA]</scope>
    <source>
        <strain evidence="1 2">DSM 21650</strain>
    </source>
</reference>
<evidence type="ECO:0000313" key="2">
    <source>
        <dbReference type="Proteomes" id="UP000198625"/>
    </source>
</evidence>
<name>A0A1H3KV00_9FIRM</name>
<gene>
    <name evidence="1" type="ORF">SAMN05660462_00313</name>
</gene>